<protein>
    <submittedName>
        <fullName evidence="2">Uncharacterized protein</fullName>
    </submittedName>
</protein>
<feature type="transmembrane region" description="Helical" evidence="1">
    <location>
        <begin position="138"/>
        <end position="158"/>
    </location>
</feature>
<dbReference type="Proteomes" id="UP000623467">
    <property type="component" value="Unassembled WGS sequence"/>
</dbReference>
<proteinExistence type="predicted"/>
<dbReference type="OrthoDB" id="3245627at2759"/>
<name>A0A8H6YY01_9AGAR</name>
<evidence type="ECO:0000256" key="1">
    <source>
        <dbReference type="SAM" id="Phobius"/>
    </source>
</evidence>
<dbReference type="EMBL" id="JACAZH010000005">
    <property type="protein sequence ID" value="KAF7367292.1"/>
    <property type="molecule type" value="Genomic_DNA"/>
</dbReference>
<feature type="transmembrane region" description="Helical" evidence="1">
    <location>
        <begin position="103"/>
        <end position="126"/>
    </location>
</feature>
<feature type="transmembrane region" description="Helical" evidence="1">
    <location>
        <begin position="56"/>
        <end position="83"/>
    </location>
</feature>
<feature type="transmembrane region" description="Helical" evidence="1">
    <location>
        <begin position="220"/>
        <end position="242"/>
    </location>
</feature>
<feature type="transmembrane region" description="Helical" evidence="1">
    <location>
        <begin position="178"/>
        <end position="200"/>
    </location>
</feature>
<accession>A0A8H6YY01</accession>
<evidence type="ECO:0000313" key="2">
    <source>
        <dbReference type="EMBL" id="KAF7367292.1"/>
    </source>
</evidence>
<dbReference type="AlphaFoldDB" id="A0A8H6YY01"/>
<keyword evidence="3" id="KW-1185">Reference proteome</keyword>
<keyword evidence="1" id="KW-1133">Transmembrane helix</keyword>
<organism evidence="2 3">
    <name type="scientific">Mycena sanguinolenta</name>
    <dbReference type="NCBI Taxonomy" id="230812"/>
    <lineage>
        <taxon>Eukaryota</taxon>
        <taxon>Fungi</taxon>
        <taxon>Dikarya</taxon>
        <taxon>Basidiomycota</taxon>
        <taxon>Agaricomycotina</taxon>
        <taxon>Agaricomycetes</taxon>
        <taxon>Agaricomycetidae</taxon>
        <taxon>Agaricales</taxon>
        <taxon>Marasmiineae</taxon>
        <taxon>Mycenaceae</taxon>
        <taxon>Mycena</taxon>
    </lineage>
</organism>
<sequence>MDSLQLDTSTQIRFERGFYIGSYVTAILYGMQLFMFFLSNYLLLYSSSEARKESCFYISYGTVMLLLWTVASSCNAVFGQLMWIDHRDGLGGPAAYFSDNVSAWYNTLGTVSGICMNFMADGLLLYRAYVIWGSSWKIVAGPLVLYFGAMSMAILLIYESAIPRANFFGGHSVSFGVPYFWMTISLNIITTSLICGRLLAVRRRVRTILGEQYCQTYTGVVAVLLESALPFTVLGIAYVISYARKSPYSFAFVQIWADFCAISPQLIILRVAVGKAWSKDTVASVSSSVMVFDDRPEKRQMNNSGNFELALHADSQGTELTTVDIPSTKGAIAV</sequence>
<feature type="transmembrane region" description="Helical" evidence="1">
    <location>
        <begin position="248"/>
        <end position="269"/>
    </location>
</feature>
<keyword evidence="1" id="KW-0812">Transmembrane</keyword>
<feature type="transmembrane region" description="Helical" evidence="1">
    <location>
        <begin position="20"/>
        <end position="44"/>
    </location>
</feature>
<keyword evidence="1" id="KW-0472">Membrane</keyword>
<reference evidence="2" key="1">
    <citation type="submission" date="2020-05" db="EMBL/GenBank/DDBJ databases">
        <title>Mycena genomes resolve the evolution of fungal bioluminescence.</title>
        <authorList>
            <person name="Tsai I.J."/>
        </authorList>
    </citation>
    <scope>NUCLEOTIDE SEQUENCE</scope>
    <source>
        <strain evidence="2">160909Yilan</strain>
    </source>
</reference>
<comment type="caution">
    <text evidence="2">The sequence shown here is derived from an EMBL/GenBank/DDBJ whole genome shotgun (WGS) entry which is preliminary data.</text>
</comment>
<gene>
    <name evidence="2" type="ORF">MSAN_00791300</name>
</gene>
<evidence type="ECO:0000313" key="3">
    <source>
        <dbReference type="Proteomes" id="UP000623467"/>
    </source>
</evidence>